<feature type="signal peptide" evidence="1">
    <location>
        <begin position="1"/>
        <end position="22"/>
    </location>
</feature>
<dbReference type="AlphaFoldDB" id="A0A3A5JU13"/>
<keyword evidence="1" id="KW-0732">Signal</keyword>
<dbReference type="PROSITE" id="PS51257">
    <property type="entry name" value="PROKAR_LIPOPROTEIN"/>
    <property type="match status" value="1"/>
</dbReference>
<dbReference type="Pfam" id="PF09476">
    <property type="entry name" value="Pilus_CpaD"/>
    <property type="match status" value="1"/>
</dbReference>
<dbReference type="EMBL" id="QZWZ01000070">
    <property type="protein sequence ID" value="RJT26511.1"/>
    <property type="molecule type" value="Genomic_DNA"/>
</dbReference>
<proteinExistence type="predicted"/>
<evidence type="ECO:0000313" key="3">
    <source>
        <dbReference type="Proteomes" id="UP000272706"/>
    </source>
</evidence>
<evidence type="ECO:0000256" key="1">
    <source>
        <dbReference type="SAM" id="SignalP"/>
    </source>
</evidence>
<dbReference type="NCBIfam" id="TIGR02522">
    <property type="entry name" value="pilus_cpaD"/>
    <property type="match status" value="1"/>
</dbReference>
<dbReference type="OrthoDB" id="9802674at2"/>
<organism evidence="2 3">
    <name type="scientific">Mesorhizobium waimense</name>
    <dbReference type="NCBI Taxonomy" id="1300307"/>
    <lineage>
        <taxon>Bacteria</taxon>
        <taxon>Pseudomonadati</taxon>
        <taxon>Pseudomonadota</taxon>
        <taxon>Alphaproteobacteria</taxon>
        <taxon>Hyphomicrobiales</taxon>
        <taxon>Phyllobacteriaceae</taxon>
        <taxon>Mesorhizobium</taxon>
    </lineage>
</organism>
<accession>A0A3A5JU13</accession>
<protein>
    <recommendedName>
        <fullName evidence="4">Pilus assembly protein CpaD</fullName>
    </recommendedName>
</protein>
<sequence>MTLRIIVLQIALTASVSGCTSATPIDVEPSAPILIRQETTVLTLESLRASGRQRLRVFLERASRGRRDALHLLISGSSQLSAEAVHQARQMGLDAYSIHLLDQHDGGAVRIEAIVYHARPPVCPSYSGALLTEKSLHQPLGCSTRHNLAVMVNDPRDLLDNKAVEPSDGDRAAIPVATYRTFATGKGG</sequence>
<reference evidence="2 3" key="1">
    <citation type="submission" date="2018-09" db="EMBL/GenBank/DDBJ databases">
        <title>Mesorhizobium carmichaelinearum sp. nov. isolated from Carmichaelinea spp. root nodules in New Zealand.</title>
        <authorList>
            <person name="De Meyer S.E."/>
        </authorList>
    </citation>
    <scope>NUCLEOTIDE SEQUENCE [LARGE SCALE GENOMIC DNA]</scope>
    <source>
        <strain evidence="2 3">ICMP19557</strain>
    </source>
</reference>
<keyword evidence="3" id="KW-1185">Reference proteome</keyword>
<dbReference type="InterPro" id="IPR019027">
    <property type="entry name" value="Pilus_biogenesis_CpaD-related"/>
</dbReference>
<name>A0A3A5JU13_9HYPH</name>
<evidence type="ECO:0000313" key="2">
    <source>
        <dbReference type="EMBL" id="RJT26511.1"/>
    </source>
</evidence>
<feature type="chain" id="PRO_5017304302" description="Pilus assembly protein CpaD" evidence="1">
    <location>
        <begin position="23"/>
        <end position="188"/>
    </location>
</feature>
<dbReference type="Proteomes" id="UP000272706">
    <property type="component" value="Unassembled WGS sequence"/>
</dbReference>
<comment type="caution">
    <text evidence="2">The sequence shown here is derived from an EMBL/GenBank/DDBJ whole genome shotgun (WGS) entry which is preliminary data.</text>
</comment>
<dbReference type="InterPro" id="IPR013361">
    <property type="entry name" value="Pilus_CpaD"/>
</dbReference>
<gene>
    <name evidence="2" type="ORF">D3227_37205</name>
</gene>
<dbReference type="RefSeq" id="WP_120019079.1">
    <property type="nucleotide sequence ID" value="NZ_QZWZ01000070.1"/>
</dbReference>
<evidence type="ECO:0008006" key="4">
    <source>
        <dbReference type="Google" id="ProtNLM"/>
    </source>
</evidence>